<evidence type="ECO:0000313" key="3">
    <source>
        <dbReference type="EMBL" id="HGU65100.1"/>
    </source>
</evidence>
<dbReference type="InterPro" id="IPR045569">
    <property type="entry name" value="Metalloprtase-TldD/E_C"/>
</dbReference>
<dbReference type="SUPFAM" id="SSF111283">
    <property type="entry name" value="Putative modulator of DNA gyrase, PmbA/TldD"/>
    <property type="match status" value="1"/>
</dbReference>
<feature type="domain" description="Metalloprotease TldD/E C-terminal" evidence="1">
    <location>
        <begin position="231"/>
        <end position="452"/>
    </location>
</feature>
<sequence>MKEILFNLSSKFRSRAIEKGLSDLEFYGVWSREIHIEISRSRVKSVVDKTSINYGIIGAIGKKIGSIGLRDLDIDVDRILDRLISIIKASREDEKFTGFAKKYGRGVESSIFDKKIVEIDHSEALDIINNAIETSIESARKHGADETFVTEGSFELSVGGVYISNIDGEEQYREGTLNNMFLEIKSRKDGEESSYWAIYQSRRLSINDILREANRGGEYSIKFIKASNIESGEYSVILDPYMTAAFISSALSPAFSALSVQENRSPLKNKIETQILSENIDIVDDPAIDWSIGSRSFDDEGIATMKKNIVEKGVLKTYLYNYYTAKRENRESTGNGIRQTPSSVTTPGFTNFVLKGRGLLMNFDEMISELKKGIIVHGLIGYWMSNPVNGSTQATISHGLLVEHGEVKKAVKGNVLVGNIYEWLGRNIQGIGREVINVYGIMHVPAIFFSNGRIG</sequence>
<dbReference type="InterPro" id="IPR036059">
    <property type="entry name" value="TldD/PmbA_sf"/>
</dbReference>
<dbReference type="EMBL" id="DTBJ01000052">
    <property type="protein sequence ID" value="HGM59131.1"/>
    <property type="molecule type" value="Genomic_DNA"/>
</dbReference>
<comment type="caution">
    <text evidence="2">The sequence shown here is derived from an EMBL/GenBank/DDBJ whole genome shotgun (WGS) entry which is preliminary data.</text>
</comment>
<dbReference type="Gene3D" id="3.30.2290.10">
    <property type="entry name" value="PmbA/TldD superfamily"/>
    <property type="match status" value="1"/>
</dbReference>
<protein>
    <submittedName>
        <fullName evidence="2">TldD/PmbA family protein</fullName>
    </submittedName>
</protein>
<dbReference type="InterPro" id="IPR035068">
    <property type="entry name" value="TldD/PmbA_N"/>
</dbReference>
<dbReference type="GO" id="GO:0008237">
    <property type="term" value="F:metallopeptidase activity"/>
    <property type="evidence" value="ECO:0007669"/>
    <property type="project" value="InterPro"/>
</dbReference>
<proteinExistence type="predicted"/>
<evidence type="ECO:0000313" key="2">
    <source>
        <dbReference type="EMBL" id="HGM59131.1"/>
    </source>
</evidence>
<accession>A0A7C4HEL5</accession>
<dbReference type="EMBL" id="DTAN01000103">
    <property type="protein sequence ID" value="HGU65100.1"/>
    <property type="molecule type" value="Genomic_DNA"/>
</dbReference>
<dbReference type="InterPro" id="IPR047657">
    <property type="entry name" value="PmbA"/>
</dbReference>
<dbReference type="GO" id="GO:0005829">
    <property type="term" value="C:cytosol"/>
    <property type="evidence" value="ECO:0007669"/>
    <property type="project" value="TreeGrafter"/>
</dbReference>
<dbReference type="PANTHER" id="PTHR43421:SF1">
    <property type="entry name" value="METALLOPROTEASE PMBA"/>
    <property type="match status" value="1"/>
</dbReference>
<gene>
    <name evidence="3" type="ORF">ENT92_02650</name>
    <name evidence="2" type="ORF">ENU14_06090</name>
</gene>
<dbReference type="GO" id="GO:0006508">
    <property type="term" value="P:proteolysis"/>
    <property type="evidence" value="ECO:0007669"/>
    <property type="project" value="InterPro"/>
</dbReference>
<dbReference type="AlphaFoldDB" id="A0A7C4HEL5"/>
<dbReference type="Pfam" id="PF19289">
    <property type="entry name" value="PmbA_TldD_3rd"/>
    <property type="match status" value="1"/>
</dbReference>
<organism evidence="2">
    <name type="scientific">Staphylothermus marinus</name>
    <dbReference type="NCBI Taxonomy" id="2280"/>
    <lineage>
        <taxon>Archaea</taxon>
        <taxon>Thermoproteota</taxon>
        <taxon>Thermoprotei</taxon>
        <taxon>Desulfurococcales</taxon>
        <taxon>Desulfurococcaceae</taxon>
        <taxon>Staphylothermus</taxon>
    </lineage>
</organism>
<reference evidence="2" key="1">
    <citation type="journal article" date="2020" name="mSystems">
        <title>Genome- and Community-Level Interaction Insights into Carbon Utilization and Element Cycling Functions of Hydrothermarchaeota in Hydrothermal Sediment.</title>
        <authorList>
            <person name="Zhou Z."/>
            <person name="Liu Y."/>
            <person name="Xu W."/>
            <person name="Pan J."/>
            <person name="Luo Z.H."/>
            <person name="Li M."/>
        </authorList>
    </citation>
    <scope>NUCLEOTIDE SEQUENCE [LARGE SCALE GENOMIC DNA]</scope>
    <source>
        <strain evidence="3">SpSt-622</strain>
        <strain evidence="2">SpSt-642</strain>
    </source>
</reference>
<evidence type="ECO:0000259" key="1">
    <source>
        <dbReference type="Pfam" id="PF19289"/>
    </source>
</evidence>
<dbReference type="PANTHER" id="PTHR43421">
    <property type="entry name" value="METALLOPROTEASE PMBA"/>
    <property type="match status" value="1"/>
</dbReference>
<name>A0A7C4HEL5_STAMA</name>